<dbReference type="GO" id="GO:0045944">
    <property type="term" value="P:positive regulation of transcription by RNA polymerase II"/>
    <property type="evidence" value="ECO:0007669"/>
    <property type="project" value="TreeGrafter"/>
</dbReference>
<accession>B4NL18</accession>
<dbReference type="GO" id="GO:0006963">
    <property type="term" value="P:positive regulation of antibacterial peptide biosynthetic process"/>
    <property type="evidence" value="ECO:0007669"/>
    <property type="project" value="EnsemblMetazoa"/>
</dbReference>
<dbReference type="Proteomes" id="UP000007798">
    <property type="component" value="Unassembled WGS sequence"/>
</dbReference>
<dbReference type="EMBL" id="CH964272">
    <property type="protein sequence ID" value="EDW84221.2"/>
    <property type="molecule type" value="Genomic_DNA"/>
</dbReference>
<dbReference type="FunCoup" id="B4NL18">
    <property type="interactions" value="262"/>
</dbReference>
<dbReference type="InterPro" id="IPR008271">
    <property type="entry name" value="Ser/Thr_kinase_AS"/>
</dbReference>
<keyword evidence="6" id="KW-0547">Nucleotide-binding</keyword>
<evidence type="ECO:0000256" key="9">
    <source>
        <dbReference type="ARBA" id="ARBA00048789"/>
    </source>
</evidence>
<dbReference type="Pfam" id="PF00069">
    <property type="entry name" value="Pkinase"/>
    <property type="match status" value="1"/>
</dbReference>
<dbReference type="GO" id="GO:0005524">
    <property type="term" value="F:ATP binding"/>
    <property type="evidence" value="ECO:0007669"/>
    <property type="project" value="UniProtKB-KW"/>
</dbReference>
<dbReference type="PANTHER" id="PTHR22969">
    <property type="entry name" value="IKB KINASE"/>
    <property type="match status" value="1"/>
</dbReference>
<dbReference type="SMR" id="B4NL18"/>
<dbReference type="OrthoDB" id="267381at2759"/>
<dbReference type="PANTHER" id="PTHR22969:SF17">
    <property type="entry name" value="INHIBITOR OF NUCLEAR FACTOR KAPPA-B KINASE SUBUNIT BETA"/>
    <property type="match status" value="1"/>
</dbReference>
<evidence type="ECO:0000256" key="4">
    <source>
        <dbReference type="ARBA" id="ARBA00022527"/>
    </source>
</evidence>
<dbReference type="Gene3D" id="1.10.510.10">
    <property type="entry name" value="Transferase(Phosphotransferase) domain 1"/>
    <property type="match status" value="1"/>
</dbReference>
<evidence type="ECO:0000256" key="3">
    <source>
        <dbReference type="ARBA" id="ARBA00022490"/>
    </source>
</evidence>
<dbReference type="GO" id="GO:0002230">
    <property type="term" value="P:positive regulation of defense response to virus by host"/>
    <property type="evidence" value="ECO:0007669"/>
    <property type="project" value="EnsemblMetazoa"/>
</dbReference>
<proteinExistence type="predicted"/>
<comment type="catalytic activity">
    <reaction evidence="9">
        <text>L-seryl-[I-kappa-B protein] + ATP = O-phospho-L-seryl-[I-kappa-B protein] + ADP + H(+)</text>
        <dbReference type="Rhea" id="RHEA:19073"/>
        <dbReference type="Rhea" id="RHEA-COMP:13698"/>
        <dbReference type="Rhea" id="RHEA-COMP:13699"/>
        <dbReference type="ChEBI" id="CHEBI:15378"/>
        <dbReference type="ChEBI" id="CHEBI:29999"/>
        <dbReference type="ChEBI" id="CHEBI:30616"/>
        <dbReference type="ChEBI" id="CHEBI:83421"/>
        <dbReference type="ChEBI" id="CHEBI:456216"/>
        <dbReference type="EC" id="2.7.11.10"/>
    </reaction>
</comment>
<evidence type="ECO:0000256" key="6">
    <source>
        <dbReference type="ARBA" id="ARBA00022741"/>
    </source>
</evidence>
<evidence type="ECO:0000256" key="7">
    <source>
        <dbReference type="ARBA" id="ARBA00022777"/>
    </source>
</evidence>
<dbReference type="PROSITE" id="PS50011">
    <property type="entry name" value="PROTEIN_KINASE_DOM"/>
    <property type="match status" value="1"/>
</dbReference>
<dbReference type="GO" id="GO:0033209">
    <property type="term" value="P:tumor necrosis factor-mediated signaling pathway"/>
    <property type="evidence" value="ECO:0007669"/>
    <property type="project" value="TreeGrafter"/>
</dbReference>
<dbReference type="SMART" id="SM00220">
    <property type="entry name" value="S_TKc"/>
    <property type="match status" value="1"/>
</dbReference>
<dbReference type="GO" id="GO:0043123">
    <property type="term" value="P:positive regulation of canonical NF-kappaB signal transduction"/>
    <property type="evidence" value="ECO:0007669"/>
    <property type="project" value="EnsemblMetazoa"/>
</dbReference>
<organism evidence="11 12">
    <name type="scientific">Drosophila willistoni</name>
    <name type="common">Fruit fly</name>
    <dbReference type="NCBI Taxonomy" id="7260"/>
    <lineage>
        <taxon>Eukaryota</taxon>
        <taxon>Metazoa</taxon>
        <taxon>Ecdysozoa</taxon>
        <taxon>Arthropoda</taxon>
        <taxon>Hexapoda</taxon>
        <taxon>Insecta</taxon>
        <taxon>Pterygota</taxon>
        <taxon>Neoptera</taxon>
        <taxon>Endopterygota</taxon>
        <taxon>Diptera</taxon>
        <taxon>Brachycera</taxon>
        <taxon>Muscomorpha</taxon>
        <taxon>Ephydroidea</taxon>
        <taxon>Drosophilidae</taxon>
        <taxon>Drosophila</taxon>
        <taxon>Sophophora</taxon>
    </lineage>
</organism>
<reference evidence="11 12" key="1">
    <citation type="journal article" date="2007" name="Nature">
        <title>Evolution of genes and genomes on the Drosophila phylogeny.</title>
        <authorList>
            <consortium name="Drosophila 12 Genomes Consortium"/>
            <person name="Clark A.G."/>
            <person name="Eisen M.B."/>
            <person name="Smith D.R."/>
            <person name="Bergman C.M."/>
            <person name="Oliver B."/>
            <person name="Markow T.A."/>
            <person name="Kaufman T.C."/>
            <person name="Kellis M."/>
            <person name="Gelbart W."/>
            <person name="Iyer V.N."/>
            <person name="Pollard D.A."/>
            <person name="Sackton T.B."/>
            <person name="Larracuente A.M."/>
            <person name="Singh N.D."/>
            <person name="Abad J.P."/>
            <person name="Abt D.N."/>
            <person name="Adryan B."/>
            <person name="Aguade M."/>
            <person name="Akashi H."/>
            <person name="Anderson W.W."/>
            <person name="Aquadro C.F."/>
            <person name="Ardell D.H."/>
            <person name="Arguello R."/>
            <person name="Artieri C.G."/>
            <person name="Barbash D.A."/>
            <person name="Barker D."/>
            <person name="Barsanti P."/>
            <person name="Batterham P."/>
            <person name="Batzoglou S."/>
            <person name="Begun D."/>
            <person name="Bhutkar A."/>
            <person name="Blanco E."/>
            <person name="Bosak S.A."/>
            <person name="Bradley R.K."/>
            <person name="Brand A.D."/>
            <person name="Brent M.R."/>
            <person name="Brooks A.N."/>
            <person name="Brown R.H."/>
            <person name="Butlin R.K."/>
            <person name="Caggese C."/>
            <person name="Calvi B.R."/>
            <person name="Bernardo de Carvalho A."/>
            <person name="Caspi A."/>
            <person name="Castrezana S."/>
            <person name="Celniker S.E."/>
            <person name="Chang J.L."/>
            <person name="Chapple C."/>
            <person name="Chatterji S."/>
            <person name="Chinwalla A."/>
            <person name="Civetta A."/>
            <person name="Clifton S.W."/>
            <person name="Comeron J.M."/>
            <person name="Costello J.C."/>
            <person name="Coyne J.A."/>
            <person name="Daub J."/>
            <person name="David R.G."/>
            <person name="Delcher A.L."/>
            <person name="Delehaunty K."/>
            <person name="Do C.B."/>
            <person name="Ebling H."/>
            <person name="Edwards K."/>
            <person name="Eickbush T."/>
            <person name="Evans J.D."/>
            <person name="Filipski A."/>
            <person name="Findeiss S."/>
            <person name="Freyhult E."/>
            <person name="Fulton L."/>
            <person name="Fulton R."/>
            <person name="Garcia A.C."/>
            <person name="Gardiner A."/>
            <person name="Garfield D.A."/>
            <person name="Garvin B.E."/>
            <person name="Gibson G."/>
            <person name="Gilbert D."/>
            <person name="Gnerre S."/>
            <person name="Godfrey J."/>
            <person name="Good R."/>
            <person name="Gotea V."/>
            <person name="Gravely B."/>
            <person name="Greenberg A.J."/>
            <person name="Griffiths-Jones S."/>
            <person name="Gross S."/>
            <person name="Guigo R."/>
            <person name="Gustafson E.A."/>
            <person name="Haerty W."/>
            <person name="Hahn M.W."/>
            <person name="Halligan D.L."/>
            <person name="Halpern A.L."/>
            <person name="Halter G.M."/>
            <person name="Han M.V."/>
            <person name="Heger A."/>
            <person name="Hillier L."/>
            <person name="Hinrichs A.S."/>
            <person name="Holmes I."/>
            <person name="Hoskins R.A."/>
            <person name="Hubisz M.J."/>
            <person name="Hultmark D."/>
            <person name="Huntley M.A."/>
            <person name="Jaffe D.B."/>
            <person name="Jagadeeshan S."/>
            <person name="Jeck W.R."/>
            <person name="Johnson J."/>
            <person name="Jones C.D."/>
            <person name="Jordan W.C."/>
            <person name="Karpen G.H."/>
            <person name="Kataoka E."/>
            <person name="Keightley P.D."/>
            <person name="Kheradpour P."/>
            <person name="Kirkness E.F."/>
            <person name="Koerich L.B."/>
            <person name="Kristiansen K."/>
            <person name="Kudrna D."/>
            <person name="Kulathinal R.J."/>
            <person name="Kumar S."/>
            <person name="Kwok R."/>
            <person name="Lander E."/>
            <person name="Langley C.H."/>
            <person name="Lapoint R."/>
            <person name="Lazzaro B.P."/>
            <person name="Lee S.J."/>
            <person name="Levesque L."/>
            <person name="Li R."/>
            <person name="Lin C.F."/>
            <person name="Lin M.F."/>
            <person name="Lindblad-Toh K."/>
            <person name="Llopart A."/>
            <person name="Long M."/>
            <person name="Low L."/>
            <person name="Lozovsky E."/>
            <person name="Lu J."/>
            <person name="Luo M."/>
            <person name="Machado C.A."/>
            <person name="Makalowski W."/>
            <person name="Marzo M."/>
            <person name="Matsuda M."/>
            <person name="Matzkin L."/>
            <person name="McAllister B."/>
            <person name="McBride C.S."/>
            <person name="McKernan B."/>
            <person name="McKernan K."/>
            <person name="Mendez-Lago M."/>
            <person name="Minx P."/>
            <person name="Mollenhauer M.U."/>
            <person name="Montooth K."/>
            <person name="Mount S.M."/>
            <person name="Mu X."/>
            <person name="Myers E."/>
            <person name="Negre B."/>
            <person name="Newfeld S."/>
            <person name="Nielsen R."/>
            <person name="Noor M.A."/>
            <person name="O'Grady P."/>
            <person name="Pachter L."/>
            <person name="Papaceit M."/>
            <person name="Parisi M.J."/>
            <person name="Parisi M."/>
            <person name="Parts L."/>
            <person name="Pedersen J.S."/>
            <person name="Pesole G."/>
            <person name="Phillippy A.M."/>
            <person name="Ponting C.P."/>
            <person name="Pop M."/>
            <person name="Porcelli D."/>
            <person name="Powell J.R."/>
            <person name="Prohaska S."/>
            <person name="Pruitt K."/>
            <person name="Puig M."/>
            <person name="Quesneville H."/>
            <person name="Ram K.R."/>
            <person name="Rand D."/>
            <person name="Rasmussen M.D."/>
            <person name="Reed L.K."/>
            <person name="Reenan R."/>
            <person name="Reily A."/>
            <person name="Remington K.A."/>
            <person name="Rieger T.T."/>
            <person name="Ritchie M.G."/>
            <person name="Robin C."/>
            <person name="Rogers Y.H."/>
            <person name="Rohde C."/>
            <person name="Rozas J."/>
            <person name="Rubenfield M.J."/>
            <person name="Ruiz A."/>
            <person name="Russo S."/>
            <person name="Salzberg S.L."/>
            <person name="Sanchez-Gracia A."/>
            <person name="Saranga D.J."/>
            <person name="Sato H."/>
            <person name="Schaeffer S.W."/>
            <person name="Schatz M.C."/>
            <person name="Schlenke T."/>
            <person name="Schwartz R."/>
            <person name="Segarra C."/>
            <person name="Singh R.S."/>
            <person name="Sirot L."/>
            <person name="Sirota M."/>
            <person name="Sisneros N.B."/>
            <person name="Smith C.D."/>
            <person name="Smith T.F."/>
            <person name="Spieth J."/>
            <person name="Stage D.E."/>
            <person name="Stark A."/>
            <person name="Stephan W."/>
            <person name="Strausberg R.L."/>
            <person name="Strempel S."/>
            <person name="Sturgill D."/>
            <person name="Sutton G."/>
            <person name="Sutton G.G."/>
            <person name="Tao W."/>
            <person name="Teichmann S."/>
            <person name="Tobari Y.N."/>
            <person name="Tomimura Y."/>
            <person name="Tsolas J.M."/>
            <person name="Valente V.L."/>
            <person name="Venter E."/>
            <person name="Venter J.C."/>
            <person name="Vicario S."/>
            <person name="Vieira F.G."/>
            <person name="Vilella A.J."/>
            <person name="Villasante A."/>
            <person name="Walenz B."/>
            <person name="Wang J."/>
            <person name="Wasserman M."/>
            <person name="Watts T."/>
            <person name="Wilson D."/>
            <person name="Wilson R.K."/>
            <person name="Wing R.A."/>
            <person name="Wolfner M.F."/>
            <person name="Wong A."/>
            <person name="Wong G.K."/>
            <person name="Wu C.I."/>
            <person name="Wu G."/>
            <person name="Yamamoto D."/>
            <person name="Yang H.P."/>
            <person name="Yang S.P."/>
            <person name="Yorke J.A."/>
            <person name="Yoshida K."/>
            <person name="Zdobnov E."/>
            <person name="Zhang P."/>
            <person name="Zhang Y."/>
            <person name="Zimin A.V."/>
            <person name="Baldwin J."/>
            <person name="Abdouelleil A."/>
            <person name="Abdulkadir J."/>
            <person name="Abebe A."/>
            <person name="Abera B."/>
            <person name="Abreu J."/>
            <person name="Acer S.C."/>
            <person name="Aftuck L."/>
            <person name="Alexander A."/>
            <person name="An P."/>
            <person name="Anderson E."/>
            <person name="Anderson S."/>
            <person name="Arachi H."/>
            <person name="Azer M."/>
            <person name="Bachantsang P."/>
            <person name="Barry A."/>
            <person name="Bayul T."/>
            <person name="Berlin A."/>
            <person name="Bessette D."/>
            <person name="Bloom T."/>
            <person name="Blye J."/>
            <person name="Boguslavskiy L."/>
            <person name="Bonnet C."/>
            <person name="Boukhgalter B."/>
            <person name="Bourzgui I."/>
            <person name="Brown A."/>
            <person name="Cahill P."/>
            <person name="Channer S."/>
            <person name="Cheshatsang Y."/>
            <person name="Chuda L."/>
            <person name="Citroen M."/>
            <person name="Collymore A."/>
            <person name="Cooke P."/>
            <person name="Costello M."/>
            <person name="D'Aco K."/>
            <person name="Daza R."/>
            <person name="De Haan G."/>
            <person name="DeGray S."/>
            <person name="DeMaso C."/>
            <person name="Dhargay N."/>
            <person name="Dooley K."/>
            <person name="Dooley E."/>
            <person name="Doricent M."/>
            <person name="Dorje P."/>
            <person name="Dorjee K."/>
            <person name="Dupes A."/>
            <person name="Elong R."/>
            <person name="Falk J."/>
            <person name="Farina A."/>
            <person name="Faro S."/>
            <person name="Ferguson D."/>
            <person name="Fisher S."/>
            <person name="Foley C.D."/>
            <person name="Franke A."/>
            <person name="Friedrich D."/>
            <person name="Gadbois L."/>
            <person name="Gearin G."/>
            <person name="Gearin C.R."/>
            <person name="Giannoukos G."/>
            <person name="Goode T."/>
            <person name="Graham J."/>
            <person name="Grandbois E."/>
            <person name="Grewal S."/>
            <person name="Gyaltsen K."/>
            <person name="Hafez N."/>
            <person name="Hagos B."/>
            <person name="Hall J."/>
            <person name="Henson C."/>
            <person name="Hollinger A."/>
            <person name="Honan T."/>
            <person name="Huard M.D."/>
            <person name="Hughes L."/>
            <person name="Hurhula B."/>
            <person name="Husby M.E."/>
            <person name="Kamat A."/>
            <person name="Kanga B."/>
            <person name="Kashin S."/>
            <person name="Khazanovich D."/>
            <person name="Kisner P."/>
            <person name="Lance K."/>
            <person name="Lara M."/>
            <person name="Lee W."/>
            <person name="Lennon N."/>
            <person name="Letendre F."/>
            <person name="LeVine R."/>
            <person name="Lipovsky A."/>
            <person name="Liu X."/>
            <person name="Liu J."/>
            <person name="Liu S."/>
            <person name="Lokyitsang T."/>
            <person name="Lokyitsang Y."/>
            <person name="Lubonja R."/>
            <person name="Lui A."/>
            <person name="MacDonald P."/>
            <person name="Magnisalis V."/>
            <person name="Maru K."/>
            <person name="Matthews C."/>
            <person name="McCusker W."/>
            <person name="McDonough S."/>
            <person name="Mehta T."/>
            <person name="Meldrim J."/>
            <person name="Meneus L."/>
            <person name="Mihai O."/>
            <person name="Mihalev A."/>
            <person name="Mihova T."/>
            <person name="Mittelman R."/>
            <person name="Mlenga V."/>
            <person name="Montmayeur A."/>
            <person name="Mulrain L."/>
            <person name="Navidi A."/>
            <person name="Naylor J."/>
            <person name="Negash T."/>
            <person name="Nguyen T."/>
            <person name="Nguyen N."/>
            <person name="Nicol R."/>
            <person name="Norbu C."/>
            <person name="Norbu N."/>
            <person name="Novod N."/>
            <person name="O'Neill B."/>
            <person name="Osman S."/>
            <person name="Markiewicz E."/>
            <person name="Oyono O.L."/>
            <person name="Patti C."/>
            <person name="Phunkhang P."/>
            <person name="Pierre F."/>
            <person name="Priest M."/>
            <person name="Raghuraman S."/>
            <person name="Rege F."/>
            <person name="Reyes R."/>
            <person name="Rise C."/>
            <person name="Rogov P."/>
            <person name="Ross K."/>
            <person name="Ryan E."/>
            <person name="Settipalli S."/>
            <person name="Shea T."/>
            <person name="Sherpa N."/>
            <person name="Shi L."/>
            <person name="Shih D."/>
            <person name="Sparrow T."/>
            <person name="Spaulding J."/>
            <person name="Stalker J."/>
            <person name="Stange-Thomann N."/>
            <person name="Stavropoulos S."/>
            <person name="Stone C."/>
            <person name="Strader C."/>
            <person name="Tesfaye S."/>
            <person name="Thomson T."/>
            <person name="Thoulutsang Y."/>
            <person name="Thoulutsang D."/>
            <person name="Topham K."/>
            <person name="Topping I."/>
            <person name="Tsamla T."/>
            <person name="Vassiliev H."/>
            <person name="Vo A."/>
            <person name="Wangchuk T."/>
            <person name="Wangdi T."/>
            <person name="Weiand M."/>
            <person name="Wilkinson J."/>
            <person name="Wilson A."/>
            <person name="Yadav S."/>
            <person name="Young G."/>
            <person name="Yu Q."/>
            <person name="Zembek L."/>
            <person name="Zhong D."/>
            <person name="Zimmer A."/>
            <person name="Zwirko Z."/>
            <person name="Jaffe D.B."/>
            <person name="Alvarez P."/>
            <person name="Brockman W."/>
            <person name="Butler J."/>
            <person name="Chin C."/>
            <person name="Gnerre S."/>
            <person name="Grabherr M."/>
            <person name="Kleber M."/>
            <person name="Mauceli E."/>
            <person name="MacCallum I."/>
        </authorList>
    </citation>
    <scope>NUCLEOTIDE SEQUENCE [LARGE SCALE GENOMIC DNA]</scope>
    <source>
        <strain evidence="12">Tucson 14030-0811.24</strain>
    </source>
</reference>
<dbReference type="SUPFAM" id="SSF56112">
    <property type="entry name" value="Protein kinase-like (PK-like)"/>
    <property type="match status" value="1"/>
</dbReference>
<evidence type="ECO:0000313" key="12">
    <source>
        <dbReference type="Proteomes" id="UP000007798"/>
    </source>
</evidence>
<comment type="subcellular location">
    <subcellularLocation>
        <location evidence="1">Cytoplasm</location>
    </subcellularLocation>
</comment>
<dbReference type="eggNOG" id="KOG4250">
    <property type="taxonomic scope" value="Eukaryota"/>
</dbReference>
<keyword evidence="5" id="KW-0808">Transferase</keyword>
<keyword evidence="3" id="KW-0963">Cytoplasm</keyword>
<keyword evidence="12" id="KW-1185">Reference proteome</keyword>
<dbReference type="InterPro" id="IPR000719">
    <property type="entry name" value="Prot_kinase_dom"/>
</dbReference>
<dbReference type="GO" id="GO:0042802">
    <property type="term" value="F:identical protein binding"/>
    <property type="evidence" value="ECO:0007669"/>
    <property type="project" value="EnsemblMetazoa"/>
</dbReference>
<evidence type="ECO:0000313" key="11">
    <source>
        <dbReference type="EMBL" id="EDW84221.2"/>
    </source>
</evidence>
<dbReference type="GO" id="GO:0061057">
    <property type="term" value="P:peptidoglycan recognition protein signaling pathway"/>
    <property type="evidence" value="ECO:0007669"/>
    <property type="project" value="EnsemblMetazoa"/>
</dbReference>
<gene>
    <name evidence="11" type="primary">Dwil\GK14018</name>
    <name evidence="11" type="ORF">Dwil_GK14018</name>
</gene>
<keyword evidence="4" id="KW-0723">Serine/threonine-protein kinase</keyword>
<evidence type="ECO:0000259" key="10">
    <source>
        <dbReference type="PROSITE" id="PS50011"/>
    </source>
</evidence>
<dbReference type="InterPro" id="IPR051180">
    <property type="entry name" value="IKK"/>
</dbReference>
<keyword evidence="8" id="KW-0067">ATP-binding</keyword>
<dbReference type="GO" id="GO:0030163">
    <property type="term" value="P:protein catabolic process"/>
    <property type="evidence" value="ECO:0007669"/>
    <property type="project" value="EnsemblMetazoa"/>
</dbReference>
<dbReference type="STRING" id="7260.B4NL18"/>
<dbReference type="GO" id="GO:0051607">
    <property type="term" value="P:defense response to virus"/>
    <property type="evidence" value="ECO:0007669"/>
    <property type="project" value="EnsemblMetazoa"/>
</dbReference>
<evidence type="ECO:0000256" key="5">
    <source>
        <dbReference type="ARBA" id="ARBA00022679"/>
    </source>
</evidence>
<dbReference type="PROSITE" id="PS00108">
    <property type="entry name" value="PROTEIN_KINASE_ST"/>
    <property type="match status" value="1"/>
</dbReference>
<dbReference type="GO" id="GO:0008384">
    <property type="term" value="F:IkappaB kinase activity"/>
    <property type="evidence" value="ECO:0007669"/>
    <property type="project" value="UniProtKB-EC"/>
</dbReference>
<keyword evidence="7" id="KW-0418">Kinase</keyword>
<evidence type="ECO:0000256" key="2">
    <source>
        <dbReference type="ARBA" id="ARBA00012442"/>
    </source>
</evidence>
<evidence type="ECO:0000256" key="1">
    <source>
        <dbReference type="ARBA" id="ARBA00004496"/>
    </source>
</evidence>
<dbReference type="InParanoid" id="B4NL18"/>
<dbReference type="AlphaFoldDB" id="B4NL18"/>
<dbReference type="EC" id="2.7.11.10" evidence="2"/>
<dbReference type="GO" id="GO:0071456">
    <property type="term" value="P:cellular response to hypoxia"/>
    <property type="evidence" value="ECO:0007669"/>
    <property type="project" value="EnsemblMetazoa"/>
</dbReference>
<sequence length="603" mass="69973">MALSKWRSFNEWHFQKKLGSGGFGEVLLWRNASTGQSVATKHIREPISLGADQQIKLHERWQKEYNWTRDFPELDSIVSGIRLEEKHLEFVQYLNRTHACKLPVIILEYCDGGDVRKRLQLPENANGLCELEVRSILGSMRKALDFLHFKCKVCHRDLKPDNIVIQRGRNGKKIYKLTDFGLARQSPDKTMLQSVVGTRHYFAPEVLETGKYNNSVDYWSLGIIAYETSTGNLPFIPHQTPRVILQQLLLKKDQKYIAITEDPVTNQFEFHTKLPLENKLTPCWSEKLEQWLTLALETDYRKRAATDEVQSELPIVFKKLDEILQIKVLTIFVISNYKCLGYIISQNMTMVDLSKLISKDTGIPEKKVCFILPTGHPHKTLTLTTRPSDLYVEDWLDTSQEANSSPVMLYVVHANDEVTLQAGEPKISNSMKYYNTPDFRSNQSWVMQHFFLLVHHFASTEQKNLELLLLGLREYAMFLQDVLMQYRPWIDNLNEQRLKAAGAYEFVKRHLKIVGNPPSLEWLELEKKWTETLKAVDKTIKHYESNVTNSKEKEDKSLQLCKTWVKKDAYNVTSLQQICGRGNELKNYIIDTVIMRDKAVTKN</sequence>
<dbReference type="InterPro" id="IPR011009">
    <property type="entry name" value="Kinase-like_dom_sf"/>
</dbReference>
<evidence type="ECO:0000256" key="8">
    <source>
        <dbReference type="ARBA" id="ARBA00022840"/>
    </source>
</evidence>
<dbReference type="GO" id="GO:0019731">
    <property type="term" value="P:antibacterial humoral response"/>
    <property type="evidence" value="ECO:0007669"/>
    <property type="project" value="EnsemblMetazoa"/>
</dbReference>
<feature type="domain" description="Protein kinase" evidence="10">
    <location>
        <begin position="12"/>
        <end position="316"/>
    </location>
</feature>
<dbReference type="HOGENOM" id="CLU_022451_0_0_1"/>
<dbReference type="GO" id="GO:0140896">
    <property type="term" value="P:cGAS/STING signaling pathway"/>
    <property type="evidence" value="ECO:0007669"/>
    <property type="project" value="EnsemblMetazoa"/>
</dbReference>
<name>B4NL18_DROWI</name>
<protein>
    <recommendedName>
        <fullName evidence="2">IkappaB kinase</fullName>
        <ecNumber evidence="2">2.7.11.10</ecNumber>
    </recommendedName>
</protein>
<dbReference type="GO" id="GO:0008385">
    <property type="term" value="C:IkappaB kinase complex"/>
    <property type="evidence" value="ECO:0007669"/>
    <property type="project" value="TreeGrafter"/>
</dbReference>